<protein>
    <submittedName>
        <fullName evidence="2">Glycosyltransferase family 1 protein</fullName>
    </submittedName>
</protein>
<dbReference type="Pfam" id="PF00534">
    <property type="entry name" value="Glycos_transf_1"/>
    <property type="match status" value="1"/>
</dbReference>
<comment type="caution">
    <text evidence="2">The sequence shown here is derived from an EMBL/GenBank/DDBJ whole genome shotgun (WGS) entry which is preliminary data.</text>
</comment>
<dbReference type="InterPro" id="IPR050194">
    <property type="entry name" value="Glycosyltransferase_grp1"/>
</dbReference>
<accession>A0ABW7DKX5</accession>
<evidence type="ECO:0000259" key="1">
    <source>
        <dbReference type="Pfam" id="PF00534"/>
    </source>
</evidence>
<feature type="domain" description="Glycosyl transferase family 1" evidence="1">
    <location>
        <begin position="190"/>
        <end position="341"/>
    </location>
</feature>
<dbReference type="RefSeq" id="WP_113855952.1">
    <property type="nucleotide sequence ID" value="NZ_CP011940.1"/>
</dbReference>
<dbReference type="EMBL" id="JBIEKR010000001">
    <property type="protein sequence ID" value="MFG6271683.1"/>
    <property type="molecule type" value="Genomic_DNA"/>
</dbReference>
<keyword evidence="3" id="KW-1185">Reference proteome</keyword>
<organism evidence="2 3">
    <name type="scientific">Megasphaera hexanoica</name>
    <dbReference type="NCBI Taxonomy" id="1675036"/>
    <lineage>
        <taxon>Bacteria</taxon>
        <taxon>Bacillati</taxon>
        <taxon>Bacillota</taxon>
        <taxon>Negativicutes</taxon>
        <taxon>Veillonellales</taxon>
        <taxon>Veillonellaceae</taxon>
        <taxon>Megasphaera</taxon>
    </lineage>
</organism>
<gene>
    <name evidence="2" type="ORF">ACGTZG_00590</name>
</gene>
<dbReference type="CDD" id="cd03812">
    <property type="entry name" value="GT4_CapH-like"/>
    <property type="match status" value="1"/>
</dbReference>
<dbReference type="Proteomes" id="UP001605989">
    <property type="component" value="Unassembled WGS sequence"/>
</dbReference>
<dbReference type="PANTHER" id="PTHR45947">
    <property type="entry name" value="SULFOQUINOVOSYL TRANSFERASE SQD2"/>
    <property type="match status" value="1"/>
</dbReference>
<sequence length="376" mass="43503">MKKKMPIRVLQIGMTKNIGGVETYLIQQFDYLDKSQVVYDFVNITSEDEIVFKDKILQAGSRIYGVRSRHSNPIRHYWQWIKLLHNIAGEYTAIVLNSNSITYVFPIFIARFFGIPMRIMHSHNSGFEHKIGFIKKIIITINRRLLKWGATDYFACSKLAGRWMFGDKIPFTVIPNAIDCNKFRFNSDVRKELRKSLDIDDKFVIGHVGRFTYQKNHNFLIEIFYEIHKINPKAVLLLIGNVVGDKLYYKIAKQKVQQYGLMNCVQFLGMRSDVPFLMQAMDCFLLPSRFEGLPVVGIEAQAAGLPCFFSDTITREVGLTELAHFISLEKSDEEWAKKIARSHCTERAKFANVVAEKGYDIHGISKKMEDIYLEKN</sequence>
<dbReference type="Gene3D" id="3.40.50.2000">
    <property type="entry name" value="Glycogen Phosphorylase B"/>
    <property type="match status" value="2"/>
</dbReference>
<dbReference type="SUPFAM" id="SSF53756">
    <property type="entry name" value="UDP-Glycosyltransferase/glycogen phosphorylase"/>
    <property type="match status" value="1"/>
</dbReference>
<evidence type="ECO:0000313" key="3">
    <source>
        <dbReference type="Proteomes" id="UP001605989"/>
    </source>
</evidence>
<dbReference type="InterPro" id="IPR001296">
    <property type="entry name" value="Glyco_trans_1"/>
</dbReference>
<name>A0ABW7DKX5_9FIRM</name>
<evidence type="ECO:0000313" key="2">
    <source>
        <dbReference type="EMBL" id="MFG6271683.1"/>
    </source>
</evidence>
<dbReference type="PANTHER" id="PTHR45947:SF3">
    <property type="entry name" value="SULFOQUINOVOSYL TRANSFERASE SQD2"/>
    <property type="match status" value="1"/>
</dbReference>
<proteinExistence type="predicted"/>
<reference evidence="2 3" key="1">
    <citation type="submission" date="2024-10" db="EMBL/GenBank/DDBJ databases">
        <authorList>
            <person name="Sang B.-I."/>
            <person name="Prabhaharan D."/>
        </authorList>
    </citation>
    <scope>NUCLEOTIDE SEQUENCE [LARGE SCALE GENOMIC DNA]</scope>
    <source>
        <strain evidence="2 3">MH</strain>
    </source>
</reference>